<sequence length="79" mass="8214">MVGDVRAAPQPEGEQRPLLVAALVRAHRETQVEPPPLRSGRARAAFGEPATTPSPLGCRGLTGHREISIIMSGSGGSFG</sequence>
<feature type="region of interest" description="Disordered" evidence="1">
    <location>
        <begin position="29"/>
        <end position="61"/>
    </location>
</feature>
<organism evidence="2 3">
    <name type="scientific">Pseudonocardia xishanensis</name>
    <dbReference type="NCBI Taxonomy" id="630995"/>
    <lineage>
        <taxon>Bacteria</taxon>
        <taxon>Bacillati</taxon>
        <taxon>Actinomycetota</taxon>
        <taxon>Actinomycetes</taxon>
        <taxon>Pseudonocardiales</taxon>
        <taxon>Pseudonocardiaceae</taxon>
        <taxon>Pseudonocardia</taxon>
    </lineage>
</organism>
<dbReference type="Proteomes" id="UP001501598">
    <property type="component" value="Unassembled WGS sequence"/>
</dbReference>
<accession>A0ABP8RS08</accession>
<evidence type="ECO:0000313" key="3">
    <source>
        <dbReference type="Proteomes" id="UP001501598"/>
    </source>
</evidence>
<dbReference type="EMBL" id="BAABGT010000033">
    <property type="protein sequence ID" value="GAA4546762.1"/>
    <property type="molecule type" value="Genomic_DNA"/>
</dbReference>
<reference evidence="3" key="1">
    <citation type="journal article" date="2019" name="Int. J. Syst. Evol. Microbiol.">
        <title>The Global Catalogue of Microorganisms (GCM) 10K type strain sequencing project: providing services to taxonomists for standard genome sequencing and annotation.</title>
        <authorList>
            <consortium name="The Broad Institute Genomics Platform"/>
            <consortium name="The Broad Institute Genome Sequencing Center for Infectious Disease"/>
            <person name="Wu L."/>
            <person name="Ma J."/>
        </authorList>
    </citation>
    <scope>NUCLEOTIDE SEQUENCE [LARGE SCALE GENOMIC DNA]</scope>
    <source>
        <strain evidence="3">JCM 17906</strain>
    </source>
</reference>
<evidence type="ECO:0000313" key="2">
    <source>
        <dbReference type="EMBL" id="GAA4546762.1"/>
    </source>
</evidence>
<proteinExistence type="predicted"/>
<comment type="caution">
    <text evidence="2">The sequence shown here is derived from an EMBL/GenBank/DDBJ whole genome shotgun (WGS) entry which is preliminary data.</text>
</comment>
<evidence type="ECO:0000256" key="1">
    <source>
        <dbReference type="SAM" id="MobiDB-lite"/>
    </source>
</evidence>
<gene>
    <name evidence="2" type="ORF">GCM10023175_29660</name>
</gene>
<keyword evidence="3" id="KW-1185">Reference proteome</keyword>
<name>A0ABP8RS08_9PSEU</name>
<protein>
    <submittedName>
        <fullName evidence="2">Uncharacterized protein</fullName>
    </submittedName>
</protein>